<dbReference type="EMBL" id="CABVHY010000001">
    <property type="protein sequence ID" value="VVN68840.1"/>
    <property type="molecule type" value="Genomic_DNA"/>
</dbReference>
<protein>
    <submittedName>
        <fullName evidence="3">Delta(1)-pyrroline-2-carboxylate/Delta(1)-piperideine-2-carboxylate reductase</fullName>
        <ecNumber evidence="3">1.5.1.21</ecNumber>
    </submittedName>
</protein>
<organism evidence="3 4">
    <name type="scientific">Pseudomonas fluorescens</name>
    <dbReference type="NCBI Taxonomy" id="294"/>
    <lineage>
        <taxon>Bacteria</taxon>
        <taxon>Pseudomonadati</taxon>
        <taxon>Pseudomonadota</taxon>
        <taxon>Gammaproteobacteria</taxon>
        <taxon>Pseudomonadales</taxon>
        <taxon>Pseudomonadaceae</taxon>
        <taxon>Pseudomonas</taxon>
    </lineage>
</organism>
<reference evidence="3 4" key="1">
    <citation type="submission" date="2019-09" db="EMBL/GenBank/DDBJ databases">
        <authorList>
            <person name="Chandra G."/>
            <person name="Truman W A."/>
        </authorList>
    </citation>
    <scope>NUCLEOTIDE SEQUENCE [LARGE SCALE GENOMIC DNA]</scope>
    <source>
        <strain evidence="3">PS723</strain>
    </source>
</reference>
<evidence type="ECO:0000256" key="1">
    <source>
        <dbReference type="ARBA" id="ARBA00006056"/>
    </source>
</evidence>
<dbReference type="PANTHER" id="PTHR11091:SF0">
    <property type="entry name" value="MALATE DEHYDROGENASE"/>
    <property type="match status" value="1"/>
</dbReference>
<accession>A0A5E6ZQI0</accession>
<evidence type="ECO:0000256" key="2">
    <source>
        <dbReference type="ARBA" id="ARBA00023002"/>
    </source>
</evidence>
<dbReference type="RefSeq" id="WP_150801899.1">
    <property type="nucleotide sequence ID" value="NZ_CABVHY010000001.1"/>
</dbReference>
<dbReference type="Gene3D" id="3.30.1370.60">
    <property type="entry name" value="Hypothetical oxidoreductase yiak, domain 2"/>
    <property type="match status" value="1"/>
</dbReference>
<dbReference type="InterPro" id="IPR036111">
    <property type="entry name" value="Mal/L-sulfo/L-lacto_DH-like_sf"/>
</dbReference>
<dbReference type="InterPro" id="IPR043143">
    <property type="entry name" value="Mal/L-sulf/L-lact_DH-like_NADP"/>
</dbReference>
<dbReference type="EC" id="1.5.1.21" evidence="3"/>
<proteinExistence type="inferred from homology"/>
<dbReference type="AlphaFoldDB" id="A0A5E6ZQI0"/>
<dbReference type="Gene3D" id="1.10.1530.10">
    <property type="match status" value="1"/>
</dbReference>
<dbReference type="PANTHER" id="PTHR11091">
    <property type="entry name" value="OXIDOREDUCTASE-RELATED"/>
    <property type="match status" value="1"/>
</dbReference>
<dbReference type="Proteomes" id="UP000379480">
    <property type="component" value="Unassembled WGS sequence"/>
</dbReference>
<dbReference type="GO" id="GO:0047125">
    <property type="term" value="F:delta1-piperideine-2-carboxylate reductase activity"/>
    <property type="evidence" value="ECO:0007669"/>
    <property type="project" value="UniProtKB-EC"/>
</dbReference>
<sequence>MDDPSLVKRLSLEEATAFARQQCLAHGASEAVAQALANATVSAQAHGMQGVGFAHLPDYLSGFTTGRIARAVEPIITHVAPAMIRCDAQRGIAQLGFDQAFASFCATAKQQGITLFAQHNAFTCGELGYYTRRLAGEGLVGLAFTNGPPLLTVSGQSRPMYSTNPIAFAAPSADGRNVLIDQASSATAYVNLLRAAEAGEAIPAGWAVDAQGNETLSAREALNGTLLAFGGSRGANIALMVEVLAGCVTGANWSLDAPDFRAGDGSPGSGLLVIAIAPRLLDERFEIRLAEQMTRLAAMGIYHPGKAKEEAYASAMREGICLPLALLEQLGRTSLDECHVA</sequence>
<keyword evidence="2 3" id="KW-0560">Oxidoreductase</keyword>
<dbReference type="OrthoDB" id="9769447at2"/>
<dbReference type="InterPro" id="IPR043144">
    <property type="entry name" value="Mal/L-sulf/L-lact_DH-like_ah"/>
</dbReference>
<gene>
    <name evidence="3" type="primary">dpkA_1</name>
    <name evidence="3" type="ORF">PS723_00275</name>
</gene>
<evidence type="ECO:0000313" key="3">
    <source>
        <dbReference type="EMBL" id="VVN68840.1"/>
    </source>
</evidence>
<name>A0A5E6ZQI0_PSEFL</name>
<dbReference type="InterPro" id="IPR003767">
    <property type="entry name" value="Malate/L-lactate_DH-like"/>
</dbReference>
<comment type="similarity">
    <text evidence="1">Belongs to the LDH2/MDH2 oxidoreductase family.</text>
</comment>
<dbReference type="Pfam" id="PF02615">
    <property type="entry name" value="Ldh_2"/>
    <property type="match status" value="1"/>
</dbReference>
<dbReference type="SUPFAM" id="SSF89733">
    <property type="entry name" value="L-sulfolactate dehydrogenase-like"/>
    <property type="match status" value="1"/>
</dbReference>
<evidence type="ECO:0000313" key="4">
    <source>
        <dbReference type="Proteomes" id="UP000379480"/>
    </source>
</evidence>